<dbReference type="InterPro" id="IPR023393">
    <property type="entry name" value="START-like_dom_sf"/>
</dbReference>
<dbReference type="SUPFAM" id="SSF55961">
    <property type="entry name" value="Bet v1-like"/>
    <property type="match status" value="1"/>
</dbReference>
<evidence type="ECO:0008006" key="3">
    <source>
        <dbReference type="Google" id="ProtNLM"/>
    </source>
</evidence>
<reference evidence="1" key="1">
    <citation type="submission" date="2020-04" db="EMBL/GenBank/DDBJ databases">
        <authorList>
            <person name="Zhang T."/>
        </authorList>
    </citation>
    <scope>NUCLEOTIDE SEQUENCE</scope>
    <source>
        <strain evidence="1">HKST-UBA14</strain>
    </source>
</reference>
<name>A0A955L549_9BACT</name>
<organism evidence="1 2">
    <name type="scientific">Candidatus Dojkabacteria bacterium</name>
    <dbReference type="NCBI Taxonomy" id="2099670"/>
    <lineage>
        <taxon>Bacteria</taxon>
        <taxon>Candidatus Dojkabacteria</taxon>
    </lineage>
</organism>
<dbReference type="Proteomes" id="UP000783287">
    <property type="component" value="Unassembled WGS sequence"/>
</dbReference>
<accession>A0A955L549</accession>
<dbReference type="EMBL" id="JAGQLK010000021">
    <property type="protein sequence ID" value="MCA9383027.1"/>
    <property type="molecule type" value="Genomic_DNA"/>
</dbReference>
<reference evidence="1" key="2">
    <citation type="journal article" date="2021" name="Microbiome">
        <title>Successional dynamics and alternative stable states in a saline activated sludge microbial community over 9 years.</title>
        <authorList>
            <person name="Wang Y."/>
            <person name="Ye J."/>
            <person name="Ju F."/>
            <person name="Liu L."/>
            <person name="Boyd J.A."/>
            <person name="Deng Y."/>
            <person name="Parks D.H."/>
            <person name="Jiang X."/>
            <person name="Yin X."/>
            <person name="Woodcroft B.J."/>
            <person name="Tyson G.W."/>
            <person name="Hugenholtz P."/>
            <person name="Polz M.F."/>
            <person name="Zhang T."/>
        </authorList>
    </citation>
    <scope>NUCLEOTIDE SEQUENCE</scope>
    <source>
        <strain evidence="1">HKST-UBA14</strain>
    </source>
</reference>
<sequence>MIKAKSIIIKREPEQVFAFIVGLENASKISPDVIRAQKITKEVFGKGTKIEEIRKVGKKQVKTILEVIKYKYPENYSLRSLEDGIEVTYHYIVKKHEGNTKLILSRKVKVEGIRKLLLPIVGFFMSKHEKSHLKRIQKLLDK</sequence>
<proteinExistence type="predicted"/>
<dbReference type="Gene3D" id="3.30.530.20">
    <property type="match status" value="1"/>
</dbReference>
<comment type="caution">
    <text evidence="1">The sequence shown here is derived from an EMBL/GenBank/DDBJ whole genome shotgun (WGS) entry which is preliminary data.</text>
</comment>
<evidence type="ECO:0000313" key="1">
    <source>
        <dbReference type="EMBL" id="MCA9383027.1"/>
    </source>
</evidence>
<protein>
    <recommendedName>
        <fullName evidence="3">SRPBCC family protein</fullName>
    </recommendedName>
</protein>
<evidence type="ECO:0000313" key="2">
    <source>
        <dbReference type="Proteomes" id="UP000783287"/>
    </source>
</evidence>
<dbReference type="AlphaFoldDB" id="A0A955L549"/>
<gene>
    <name evidence="1" type="ORF">KC909_01555</name>
</gene>